<dbReference type="NCBIfam" id="NF047864">
    <property type="entry name" value="CBU_0592_membra"/>
    <property type="match status" value="1"/>
</dbReference>
<evidence type="ECO:0000259" key="2">
    <source>
        <dbReference type="Pfam" id="PF26604"/>
    </source>
</evidence>
<feature type="transmembrane region" description="Helical" evidence="1">
    <location>
        <begin position="6"/>
        <end position="23"/>
    </location>
</feature>
<dbReference type="EMBL" id="MW423737">
    <property type="protein sequence ID" value="QQK88528.1"/>
    <property type="molecule type" value="Genomic_DNA"/>
</dbReference>
<dbReference type="InterPro" id="IPR058058">
    <property type="entry name" value="CBU_0592-like"/>
</dbReference>
<keyword evidence="1" id="KW-1133">Transmembrane helix</keyword>
<protein>
    <recommendedName>
        <fullName evidence="2">CBU-0592-like domain-containing protein</fullName>
    </recommendedName>
</protein>
<feature type="transmembrane region" description="Helical" evidence="1">
    <location>
        <begin position="35"/>
        <end position="52"/>
    </location>
</feature>
<keyword evidence="1" id="KW-0472">Membrane</keyword>
<keyword evidence="1" id="KW-0812">Transmembrane</keyword>
<reference evidence="3" key="1">
    <citation type="submission" date="2020-12" db="EMBL/GenBank/DDBJ databases">
        <authorList>
            <person name="Hu Z."/>
        </authorList>
    </citation>
    <scope>NUCLEOTIDE SEQUENCE</scope>
</reference>
<feature type="transmembrane region" description="Helical" evidence="1">
    <location>
        <begin position="58"/>
        <end position="74"/>
    </location>
</feature>
<evidence type="ECO:0000256" key="1">
    <source>
        <dbReference type="SAM" id="Phobius"/>
    </source>
</evidence>
<sequence length="95" mass="10853">MINVWYLFGTVGALLAVLAYFLVASSLWKATGERYNLCNLISSILMGLSLVGAADQRALVVSVGWMVVSLYMLYRLKRERCKLYVFDWVTRLRPK</sequence>
<name>A0A7T6ZMB8_9CAUD</name>
<feature type="domain" description="CBU-0592-like" evidence="2">
    <location>
        <begin position="7"/>
        <end position="79"/>
    </location>
</feature>
<accession>A0A7T6ZMB8</accession>
<proteinExistence type="predicted"/>
<evidence type="ECO:0000313" key="3">
    <source>
        <dbReference type="EMBL" id="QQK88528.1"/>
    </source>
</evidence>
<organism evidence="3">
    <name type="scientific">Vibrio phage PH669</name>
    <dbReference type="NCBI Taxonomy" id="2800823"/>
    <lineage>
        <taxon>Viruses</taxon>
        <taxon>Duplodnaviria</taxon>
        <taxon>Heunggongvirae</taxon>
        <taxon>Uroviricota</taxon>
        <taxon>Caudoviricetes</taxon>
        <taxon>Queuovirinae</taxon>
    </lineage>
</organism>
<dbReference type="Pfam" id="PF26604">
    <property type="entry name" value="CBU_0592"/>
    <property type="match status" value="1"/>
</dbReference>